<evidence type="ECO:0000313" key="4">
    <source>
        <dbReference type="EMBL" id="PQA52852.1"/>
    </source>
</evidence>
<sequence length="635" mass="68196">MKHLYKLASLLFFILTYHQSLAQLSITFPTTRAVFQRDLSNQASVHVAGVYTEKVERIEVRLVPIPAGGSIGPNDAVDTQWQTLWTYPGNTTSTPSNGYFQGSVTAKGGWYDLKVRAYQNGSLLGQETTLSKVGVGEVFVIAGQSNATGIADPDNTGPSATYDQVSAVGIGYKITENPDPNQPDQWGPWSYSNIKDKVATPEFVHLDATTTLAPFGLSAWCWGALGDLLVQRWRVPVAFFQGGWSGTGSVNWFTSIDPSQDPALNPVFSYPYPKGQPYGNLRVSLNNYASQYGVRAVLLHQGETDNFANTSQETYVSNWNAVITASRSNSGKENLPWVISRASRYFDRTNLSGPSINSPTIISAQNALINPTKQIFAGPATDDIHGPEYRDAVDVHFKGQGLLLLAKAWADALDAANIRSQATPYAALAPARLYPSCLSSTQMRVKGQDGWASYTWVNPLNNNGVNSVASGNSADFTAGTYQLKVSDSKGNVIVSPRIIVPASLGTVTATINGNTPLSAGHTLGLTAADAPYYSWSGPNGYTSAQKSIQLADVSASQTGTYNLMTTNIYGCTATTSKPVQVITSYTSAQSGNWDDPATWTANCPGCIPTSKTNVDLRPTHRVVIKATQNTTAPNP</sequence>
<dbReference type="OrthoDB" id="1488710at2"/>
<keyword evidence="5" id="KW-1185">Reference proteome</keyword>
<dbReference type="Gene3D" id="2.60.40.10">
    <property type="entry name" value="Immunoglobulins"/>
    <property type="match status" value="1"/>
</dbReference>
<dbReference type="InterPro" id="IPR005181">
    <property type="entry name" value="SASA"/>
</dbReference>
<organism evidence="4 5">
    <name type="scientific">Siphonobacter curvatus</name>
    <dbReference type="NCBI Taxonomy" id="2094562"/>
    <lineage>
        <taxon>Bacteria</taxon>
        <taxon>Pseudomonadati</taxon>
        <taxon>Bacteroidota</taxon>
        <taxon>Cytophagia</taxon>
        <taxon>Cytophagales</taxon>
        <taxon>Cytophagaceae</taxon>
        <taxon>Siphonobacter</taxon>
    </lineage>
</organism>
<dbReference type="GO" id="GO:0016788">
    <property type="term" value="F:hydrolase activity, acting on ester bonds"/>
    <property type="evidence" value="ECO:0007669"/>
    <property type="project" value="UniProtKB-ARBA"/>
</dbReference>
<keyword evidence="1" id="KW-0378">Hydrolase</keyword>
<feature type="signal peptide" evidence="2">
    <location>
        <begin position="1"/>
        <end position="22"/>
    </location>
</feature>
<feature type="domain" description="Sialate O-acetylesterase" evidence="3">
    <location>
        <begin position="276"/>
        <end position="344"/>
    </location>
</feature>
<evidence type="ECO:0000256" key="1">
    <source>
        <dbReference type="ARBA" id="ARBA00022801"/>
    </source>
</evidence>
<accession>A0A2S7IEJ7</accession>
<dbReference type="AlphaFoldDB" id="A0A2S7IEJ7"/>
<feature type="chain" id="PRO_5015633453" description="Sialate O-acetylesterase domain-containing protein" evidence="2">
    <location>
        <begin position="23"/>
        <end position="635"/>
    </location>
</feature>
<dbReference type="Pfam" id="PF03629">
    <property type="entry name" value="SASA"/>
    <property type="match status" value="1"/>
</dbReference>
<reference evidence="5" key="1">
    <citation type="submission" date="2018-02" db="EMBL/GenBank/DDBJ databases">
        <title>Genome sequencing of Solimonas sp. HR-BB.</title>
        <authorList>
            <person name="Lee Y."/>
            <person name="Jeon C.O."/>
        </authorList>
    </citation>
    <scope>NUCLEOTIDE SEQUENCE [LARGE SCALE GENOMIC DNA]</scope>
    <source>
        <strain evidence="5">HR-U</strain>
    </source>
</reference>
<evidence type="ECO:0000256" key="2">
    <source>
        <dbReference type="SAM" id="SignalP"/>
    </source>
</evidence>
<dbReference type="Proteomes" id="UP000239590">
    <property type="component" value="Unassembled WGS sequence"/>
</dbReference>
<evidence type="ECO:0000313" key="5">
    <source>
        <dbReference type="Proteomes" id="UP000239590"/>
    </source>
</evidence>
<dbReference type="InterPro" id="IPR013783">
    <property type="entry name" value="Ig-like_fold"/>
</dbReference>
<gene>
    <name evidence="4" type="ORF">C5O19_25580</name>
</gene>
<keyword evidence="2" id="KW-0732">Signal</keyword>
<dbReference type="InterPro" id="IPR036514">
    <property type="entry name" value="SGNH_hydro_sf"/>
</dbReference>
<dbReference type="Gene3D" id="3.40.50.1110">
    <property type="entry name" value="SGNH hydrolase"/>
    <property type="match status" value="1"/>
</dbReference>
<evidence type="ECO:0000259" key="3">
    <source>
        <dbReference type="Pfam" id="PF03629"/>
    </source>
</evidence>
<dbReference type="RefSeq" id="WP_104716212.1">
    <property type="nucleotide sequence ID" value="NZ_PTRA01000012.1"/>
</dbReference>
<protein>
    <recommendedName>
        <fullName evidence="3">Sialate O-acetylesterase domain-containing protein</fullName>
    </recommendedName>
</protein>
<comment type="caution">
    <text evidence="4">The sequence shown here is derived from an EMBL/GenBank/DDBJ whole genome shotgun (WGS) entry which is preliminary data.</text>
</comment>
<dbReference type="EMBL" id="PTRA01000012">
    <property type="protein sequence ID" value="PQA52852.1"/>
    <property type="molecule type" value="Genomic_DNA"/>
</dbReference>
<name>A0A2S7IEJ7_9BACT</name>
<dbReference type="SUPFAM" id="SSF52266">
    <property type="entry name" value="SGNH hydrolase"/>
    <property type="match status" value="1"/>
</dbReference>
<proteinExistence type="predicted"/>